<sequence>MTERERDVLRLIASGKSSKEIARHLGISIGGVNFHILNAMKKLGAATRAHAVARAIFLGLLLPEVGRN</sequence>
<dbReference type="PANTHER" id="PTHR44688:SF16">
    <property type="entry name" value="DNA-BINDING TRANSCRIPTIONAL ACTIVATOR DEVR_DOSR"/>
    <property type="match status" value="1"/>
</dbReference>
<dbReference type="SUPFAM" id="SSF46894">
    <property type="entry name" value="C-terminal effector domain of the bipartite response regulators"/>
    <property type="match status" value="1"/>
</dbReference>
<protein>
    <submittedName>
        <fullName evidence="5">LuxR family transcriptional regulator</fullName>
    </submittedName>
</protein>
<dbReference type="Gene3D" id="1.10.10.10">
    <property type="entry name" value="Winged helix-like DNA-binding domain superfamily/Winged helix DNA-binding domain"/>
    <property type="match status" value="1"/>
</dbReference>
<gene>
    <name evidence="5" type="ORF">H261_02966</name>
</gene>
<dbReference type="GO" id="GO:0006355">
    <property type="term" value="P:regulation of DNA-templated transcription"/>
    <property type="evidence" value="ECO:0007669"/>
    <property type="project" value="InterPro"/>
</dbReference>
<dbReference type="PANTHER" id="PTHR44688">
    <property type="entry name" value="DNA-BINDING TRANSCRIPTIONAL ACTIVATOR DEVR_DOSR"/>
    <property type="match status" value="1"/>
</dbReference>
<evidence type="ECO:0000256" key="1">
    <source>
        <dbReference type="ARBA" id="ARBA00023015"/>
    </source>
</evidence>
<reference evidence="5 6" key="1">
    <citation type="journal article" date="2014" name="Genome Announc.">
        <title>Draft Genome Sequence of Magnetospirillum sp. Strain SO-1, a Freshwater Magnetotactic Bacterium Isolated from the Ol'khovka River, Russia.</title>
        <authorList>
            <person name="Grouzdev D.S."/>
            <person name="Dziuba M.V."/>
            <person name="Sukhacheva M.S."/>
            <person name="Mardanov A.V."/>
            <person name="Beletskiy A.V."/>
            <person name="Kuznetsov B.B."/>
            <person name="Skryabin K.G."/>
        </authorList>
    </citation>
    <scope>NUCLEOTIDE SEQUENCE [LARGE SCALE GENOMIC DNA]</scope>
    <source>
        <strain evidence="5 6">SO-1</strain>
    </source>
</reference>
<dbReference type="PROSITE" id="PS50043">
    <property type="entry name" value="HTH_LUXR_2"/>
    <property type="match status" value="1"/>
</dbReference>
<dbReference type="InterPro" id="IPR000792">
    <property type="entry name" value="Tscrpt_reg_LuxR_C"/>
</dbReference>
<dbReference type="PRINTS" id="PR00038">
    <property type="entry name" value="HTHLUXR"/>
</dbReference>
<accession>M3AFK2</accession>
<keyword evidence="6" id="KW-1185">Reference proteome</keyword>
<keyword evidence="3" id="KW-0804">Transcription</keyword>
<dbReference type="CDD" id="cd06170">
    <property type="entry name" value="LuxR_C_like"/>
    <property type="match status" value="1"/>
</dbReference>
<evidence type="ECO:0000259" key="4">
    <source>
        <dbReference type="PROSITE" id="PS50043"/>
    </source>
</evidence>
<dbReference type="InterPro" id="IPR016032">
    <property type="entry name" value="Sig_transdc_resp-reg_C-effctor"/>
</dbReference>
<dbReference type="Proteomes" id="UP000011744">
    <property type="component" value="Unassembled WGS sequence"/>
</dbReference>
<evidence type="ECO:0000256" key="2">
    <source>
        <dbReference type="ARBA" id="ARBA00023125"/>
    </source>
</evidence>
<dbReference type="Pfam" id="PF00196">
    <property type="entry name" value="GerE"/>
    <property type="match status" value="1"/>
</dbReference>
<evidence type="ECO:0000256" key="3">
    <source>
        <dbReference type="ARBA" id="ARBA00023163"/>
    </source>
</evidence>
<name>M3AFK2_9PROT</name>
<dbReference type="GO" id="GO:0003677">
    <property type="term" value="F:DNA binding"/>
    <property type="evidence" value="ECO:0007669"/>
    <property type="project" value="UniProtKB-KW"/>
</dbReference>
<evidence type="ECO:0000313" key="5">
    <source>
        <dbReference type="EMBL" id="EME71588.1"/>
    </source>
</evidence>
<evidence type="ECO:0000313" key="6">
    <source>
        <dbReference type="Proteomes" id="UP000011744"/>
    </source>
</evidence>
<dbReference type="STRING" id="1244869.H261_02966"/>
<dbReference type="PATRIC" id="fig|1244869.3.peg.592"/>
<dbReference type="AlphaFoldDB" id="M3AFK2"/>
<comment type="caution">
    <text evidence="5">The sequence shown here is derived from an EMBL/GenBank/DDBJ whole genome shotgun (WGS) entry which is preliminary data.</text>
</comment>
<proteinExistence type="predicted"/>
<dbReference type="EMBL" id="AONQ01000004">
    <property type="protein sequence ID" value="EME71588.1"/>
    <property type="molecule type" value="Genomic_DNA"/>
</dbReference>
<dbReference type="eggNOG" id="COG2771">
    <property type="taxonomic scope" value="Bacteria"/>
</dbReference>
<feature type="domain" description="HTH luxR-type" evidence="4">
    <location>
        <begin position="1"/>
        <end position="59"/>
    </location>
</feature>
<dbReference type="InterPro" id="IPR036388">
    <property type="entry name" value="WH-like_DNA-bd_sf"/>
</dbReference>
<keyword evidence="1" id="KW-0805">Transcription regulation</keyword>
<keyword evidence="2" id="KW-0238">DNA-binding</keyword>
<organism evidence="5 6">
    <name type="scientific">Paramagnetospirillum caucaseum</name>
    <dbReference type="NCBI Taxonomy" id="1244869"/>
    <lineage>
        <taxon>Bacteria</taxon>
        <taxon>Pseudomonadati</taxon>
        <taxon>Pseudomonadota</taxon>
        <taxon>Alphaproteobacteria</taxon>
        <taxon>Rhodospirillales</taxon>
        <taxon>Magnetospirillaceae</taxon>
        <taxon>Paramagnetospirillum</taxon>
    </lineage>
</organism>
<dbReference type="SMART" id="SM00421">
    <property type="entry name" value="HTH_LUXR"/>
    <property type="match status" value="1"/>
</dbReference>